<dbReference type="PROSITE" id="PS51257">
    <property type="entry name" value="PROKAR_LIPOPROTEIN"/>
    <property type="match status" value="1"/>
</dbReference>
<dbReference type="RefSeq" id="WP_014787486.1">
    <property type="nucleotide sequence ID" value="NC_018014.1"/>
</dbReference>
<reference evidence="2 3" key="1">
    <citation type="submission" date="2012-06" db="EMBL/GenBank/DDBJ databases">
        <title>Complete genome of Terriglobus roseus DSM 18391.</title>
        <authorList>
            <consortium name="US DOE Joint Genome Institute (JGI-PGF)"/>
            <person name="Lucas S."/>
            <person name="Copeland A."/>
            <person name="Lapidus A."/>
            <person name="Glavina del Rio T."/>
            <person name="Dalin E."/>
            <person name="Tice H."/>
            <person name="Bruce D."/>
            <person name="Goodwin L."/>
            <person name="Pitluck S."/>
            <person name="Peters L."/>
            <person name="Mikhailova N."/>
            <person name="Munk A.C.C."/>
            <person name="Kyrpides N."/>
            <person name="Mavromatis K."/>
            <person name="Ivanova N."/>
            <person name="Brettin T."/>
            <person name="Detter J.C."/>
            <person name="Han C."/>
            <person name="Larimer F."/>
            <person name="Land M."/>
            <person name="Hauser L."/>
            <person name="Markowitz V."/>
            <person name="Cheng J.-F."/>
            <person name="Hugenholtz P."/>
            <person name="Woyke T."/>
            <person name="Wu D."/>
            <person name="Brambilla E."/>
            <person name="Klenk H.-P."/>
            <person name="Eisen J.A."/>
        </authorList>
    </citation>
    <scope>NUCLEOTIDE SEQUENCE [LARGE SCALE GENOMIC DNA]</scope>
    <source>
        <strain evidence="3">DSM 18391 / NRRL B-41598 / KBS 63</strain>
    </source>
</reference>
<keyword evidence="1" id="KW-0472">Membrane</keyword>
<evidence type="ECO:0008006" key="4">
    <source>
        <dbReference type="Google" id="ProtNLM"/>
    </source>
</evidence>
<dbReference type="KEGG" id="trs:Terro_4018"/>
<sequence length="58" mass="6208">MKQSIRTTVLLITGLSACSALSGCVMMGYSSNGGFFIWPGGIGLLVLLGILWLIFSRR</sequence>
<accession>I3ZLV8</accession>
<keyword evidence="1" id="KW-0812">Transmembrane</keyword>
<dbReference type="EMBL" id="CP003379">
    <property type="protein sequence ID" value="AFL90226.1"/>
    <property type="molecule type" value="Genomic_DNA"/>
</dbReference>
<keyword evidence="3" id="KW-1185">Reference proteome</keyword>
<dbReference type="STRING" id="926566.Terro_4018"/>
<keyword evidence="1" id="KW-1133">Transmembrane helix</keyword>
<evidence type="ECO:0000256" key="1">
    <source>
        <dbReference type="SAM" id="Phobius"/>
    </source>
</evidence>
<name>I3ZLV8_TERRK</name>
<dbReference type="HOGENOM" id="CLU_2977748_0_0_0"/>
<gene>
    <name evidence="2" type="ordered locus">Terro_4018</name>
</gene>
<dbReference type="AlphaFoldDB" id="I3ZLV8"/>
<organism evidence="2 3">
    <name type="scientific">Terriglobus roseus (strain DSM 18391 / NRRL B-41598 / KBS 63)</name>
    <dbReference type="NCBI Taxonomy" id="926566"/>
    <lineage>
        <taxon>Bacteria</taxon>
        <taxon>Pseudomonadati</taxon>
        <taxon>Acidobacteriota</taxon>
        <taxon>Terriglobia</taxon>
        <taxon>Terriglobales</taxon>
        <taxon>Acidobacteriaceae</taxon>
        <taxon>Terriglobus</taxon>
    </lineage>
</organism>
<evidence type="ECO:0000313" key="2">
    <source>
        <dbReference type="EMBL" id="AFL90226.1"/>
    </source>
</evidence>
<dbReference type="Proteomes" id="UP000006056">
    <property type="component" value="Chromosome"/>
</dbReference>
<protein>
    <recommendedName>
        <fullName evidence="4">Lipoprotein</fullName>
    </recommendedName>
</protein>
<evidence type="ECO:0000313" key="3">
    <source>
        <dbReference type="Proteomes" id="UP000006056"/>
    </source>
</evidence>
<proteinExistence type="predicted"/>
<feature type="transmembrane region" description="Helical" evidence="1">
    <location>
        <begin position="36"/>
        <end position="55"/>
    </location>
</feature>